<dbReference type="SUPFAM" id="SSF46966">
    <property type="entry name" value="Spectrin repeat"/>
    <property type="match status" value="1"/>
</dbReference>
<reference evidence="1 2" key="1">
    <citation type="submission" date="2024-07" db="EMBL/GenBank/DDBJ databases">
        <title>Chromosome-level genome assembly of the water stick insect Ranatra chinensis (Heteroptera: Nepidae).</title>
        <authorList>
            <person name="Liu X."/>
        </authorList>
    </citation>
    <scope>NUCLEOTIDE SEQUENCE [LARGE SCALE GENOMIC DNA]</scope>
    <source>
        <strain evidence="1">Cailab_2021Rc</strain>
        <tissue evidence="1">Muscle</tissue>
    </source>
</reference>
<gene>
    <name evidence="1" type="ORF">AAG570_011444</name>
</gene>
<accession>A0ABD0YWW0</accession>
<protein>
    <submittedName>
        <fullName evidence="1">Uncharacterized protein</fullName>
    </submittedName>
</protein>
<name>A0ABD0YWW0_9HEMI</name>
<dbReference type="Proteomes" id="UP001558652">
    <property type="component" value="Unassembled WGS sequence"/>
</dbReference>
<sequence>MEVQQGALMSVQDLVHELATECGPASAEAYLGRCEVVSDIWDAITQIIEVQAHRISSSGFEITLVPSVGDKPPAVAASIAWGVGNGDQSPTPTKTTSGTTAVMTTSDLTEARRQLDRWGANLIKSSADVLNKWVEVLDSTYDSGIVDVSNSGQLFQLKAKYQNLKEEIDKRAPTFRDTYNKGYDFVNGHADFKEAQQLKEILDKLNDYWIRVTNVIIERHNILQDASHKYGEFRGKVI</sequence>
<organism evidence="1 2">
    <name type="scientific">Ranatra chinensis</name>
    <dbReference type="NCBI Taxonomy" id="642074"/>
    <lineage>
        <taxon>Eukaryota</taxon>
        <taxon>Metazoa</taxon>
        <taxon>Ecdysozoa</taxon>
        <taxon>Arthropoda</taxon>
        <taxon>Hexapoda</taxon>
        <taxon>Insecta</taxon>
        <taxon>Pterygota</taxon>
        <taxon>Neoptera</taxon>
        <taxon>Paraneoptera</taxon>
        <taxon>Hemiptera</taxon>
        <taxon>Heteroptera</taxon>
        <taxon>Panheteroptera</taxon>
        <taxon>Nepomorpha</taxon>
        <taxon>Nepidae</taxon>
        <taxon>Ranatrinae</taxon>
        <taxon>Ranatra</taxon>
    </lineage>
</organism>
<evidence type="ECO:0000313" key="2">
    <source>
        <dbReference type="Proteomes" id="UP001558652"/>
    </source>
</evidence>
<dbReference type="EMBL" id="JBFDAA010000006">
    <property type="protein sequence ID" value="KAL1131832.1"/>
    <property type="molecule type" value="Genomic_DNA"/>
</dbReference>
<proteinExistence type="predicted"/>
<keyword evidence="2" id="KW-1185">Reference proteome</keyword>
<comment type="caution">
    <text evidence="1">The sequence shown here is derived from an EMBL/GenBank/DDBJ whole genome shotgun (WGS) entry which is preliminary data.</text>
</comment>
<dbReference type="AlphaFoldDB" id="A0ABD0YWW0"/>
<evidence type="ECO:0000313" key="1">
    <source>
        <dbReference type="EMBL" id="KAL1131832.1"/>
    </source>
</evidence>
<dbReference type="Gene3D" id="1.20.58.60">
    <property type="match status" value="1"/>
</dbReference>